<gene>
    <name evidence="2" type="ORF">THAOC_17562</name>
</gene>
<sequence length="751" mass="81856">MASPRDERRLRRTNQKSSSSSTLRSSLNSQSSSTPSTATPPLVPGSRAFHCLPQDFAVLPPPPGPPPFSRGRQKQVAEDDSRGRSISTARAKSKGNASSALGAHEKNRGRSLSAARAKSRKNAEDRERFSDRMCEAKSSSTMHRHHREGRSRSKSRHKPTKDREISVGDTSKRSKSRGRSSRRYRSKKDSTTESRAPNLATSKDSSRKFIVEIDSQGNVAQVFEFSEDGVPTSKVDVPTFAERGLGKVNGGSQRKRSSEGDAASPGSMDTSSNSKSGLQASDDSSAFHISNESFGSNSKPGRDHRSLDQSPTSSRIAPNAEGSFRSSSGSIRNSSTHHESTSEHDKAPRTADISAVRMYKSSSSKSLRPSIRSTQRNSLRVSFALDESDRSGGEASISRSVSFNLGQPNEQQPNALSEPSSATTSLDESAVTFQDAFEQKGGVVEPMAEEPAEQRVISHSVSFLDDGALKQLPRADLSSRGRSSRQEKRGSRHSRSLSSTRTAADVVINDESSLTADAVSARGRSASSNRKNRTRSLSRPRGTYNIKTSIDFDPRSSLRSHASDTSDDVLQLQAFPRKRSLSANKHSHCTEETFVSELTTDYDDFYPFVEDVVDTHPDFLNSTLTIIDSENSEDDQSLLSDSPSLKNQWPSSSQVSSSDTGNSQVNKGKPSIESCPKVARKSKVRMILSKYRKNNKTLPYNGPASPHEESFGSSKETMTTEDLSDAEVSLKIQHVAGGGKTQTGIRRLLQR</sequence>
<feature type="compositionally biased region" description="Basic and acidic residues" evidence="1">
    <location>
        <begin position="121"/>
        <end position="135"/>
    </location>
</feature>
<protein>
    <submittedName>
        <fullName evidence="2">Uncharacterized protein</fullName>
    </submittedName>
</protein>
<feature type="compositionally biased region" description="Basic and acidic residues" evidence="1">
    <location>
        <begin position="336"/>
        <end position="349"/>
    </location>
</feature>
<feature type="region of interest" description="Disordered" evidence="1">
    <location>
        <begin position="1"/>
        <end position="208"/>
    </location>
</feature>
<dbReference type="EMBL" id="AGNL01019383">
    <property type="protein sequence ID" value="EJK61872.1"/>
    <property type="molecule type" value="Genomic_DNA"/>
</dbReference>
<feature type="compositionally biased region" description="Pro residues" evidence="1">
    <location>
        <begin position="59"/>
        <end position="68"/>
    </location>
</feature>
<reference evidence="2 3" key="1">
    <citation type="journal article" date="2012" name="Genome Biol.">
        <title>Genome and low-iron response of an oceanic diatom adapted to chronic iron limitation.</title>
        <authorList>
            <person name="Lommer M."/>
            <person name="Specht M."/>
            <person name="Roy A.S."/>
            <person name="Kraemer L."/>
            <person name="Andreson R."/>
            <person name="Gutowska M.A."/>
            <person name="Wolf J."/>
            <person name="Bergner S.V."/>
            <person name="Schilhabel M.B."/>
            <person name="Klostermeier U.C."/>
            <person name="Beiko R.G."/>
            <person name="Rosenstiel P."/>
            <person name="Hippler M."/>
            <person name="Laroche J."/>
        </authorList>
    </citation>
    <scope>NUCLEOTIDE SEQUENCE [LARGE SCALE GENOMIC DNA]</scope>
    <source>
        <strain evidence="2 3">CCMP1005</strain>
    </source>
</reference>
<proteinExistence type="predicted"/>
<feature type="compositionally biased region" description="Basic and acidic residues" evidence="1">
    <location>
        <begin position="550"/>
        <end position="564"/>
    </location>
</feature>
<feature type="compositionally biased region" description="Polar residues" evidence="1">
    <location>
        <begin position="267"/>
        <end position="299"/>
    </location>
</feature>
<feature type="compositionally biased region" description="Polar residues" evidence="1">
    <location>
        <begin position="84"/>
        <end position="99"/>
    </location>
</feature>
<feature type="compositionally biased region" description="Polar residues" evidence="1">
    <location>
        <begin position="711"/>
        <end position="721"/>
    </location>
</feature>
<feature type="compositionally biased region" description="Polar residues" evidence="1">
    <location>
        <begin position="397"/>
        <end position="427"/>
    </location>
</feature>
<feature type="compositionally biased region" description="Basic residues" evidence="1">
    <location>
        <begin position="142"/>
        <end position="160"/>
    </location>
</feature>
<comment type="caution">
    <text evidence="2">The sequence shown here is derived from an EMBL/GenBank/DDBJ whole genome shotgun (WGS) entry which is preliminary data.</text>
</comment>
<feature type="compositionally biased region" description="Low complexity" evidence="1">
    <location>
        <begin position="322"/>
        <end position="334"/>
    </location>
</feature>
<feature type="region of interest" description="Disordered" evidence="1">
    <location>
        <begin position="472"/>
        <end position="504"/>
    </location>
</feature>
<feature type="compositionally biased region" description="Basic and acidic residues" evidence="1">
    <location>
        <begin position="161"/>
        <end position="172"/>
    </location>
</feature>
<name>K0SUC9_THAOC</name>
<evidence type="ECO:0000256" key="1">
    <source>
        <dbReference type="SAM" id="MobiDB-lite"/>
    </source>
</evidence>
<feature type="compositionally biased region" description="Low complexity" evidence="1">
    <location>
        <begin position="637"/>
        <end position="658"/>
    </location>
</feature>
<evidence type="ECO:0000313" key="2">
    <source>
        <dbReference type="EMBL" id="EJK61872.1"/>
    </source>
</evidence>
<feature type="region of interest" description="Disordered" evidence="1">
    <location>
        <begin position="694"/>
        <end position="725"/>
    </location>
</feature>
<dbReference type="AlphaFoldDB" id="K0SUC9"/>
<feature type="compositionally biased region" description="Basic residues" evidence="1">
    <location>
        <begin position="173"/>
        <end position="186"/>
    </location>
</feature>
<evidence type="ECO:0000313" key="3">
    <source>
        <dbReference type="Proteomes" id="UP000266841"/>
    </source>
</evidence>
<feature type="compositionally biased region" description="Low complexity" evidence="1">
    <location>
        <begin position="17"/>
        <end position="40"/>
    </location>
</feature>
<accession>K0SUC9</accession>
<feature type="region of interest" description="Disordered" evidence="1">
    <location>
        <begin position="224"/>
        <end position="427"/>
    </location>
</feature>
<feature type="region of interest" description="Disordered" evidence="1">
    <location>
        <begin position="631"/>
        <end position="680"/>
    </location>
</feature>
<feature type="compositionally biased region" description="Low complexity" evidence="1">
    <location>
        <begin position="360"/>
        <end position="373"/>
    </location>
</feature>
<organism evidence="2 3">
    <name type="scientific">Thalassiosira oceanica</name>
    <name type="common">Marine diatom</name>
    <dbReference type="NCBI Taxonomy" id="159749"/>
    <lineage>
        <taxon>Eukaryota</taxon>
        <taxon>Sar</taxon>
        <taxon>Stramenopiles</taxon>
        <taxon>Ochrophyta</taxon>
        <taxon>Bacillariophyta</taxon>
        <taxon>Coscinodiscophyceae</taxon>
        <taxon>Thalassiosirophycidae</taxon>
        <taxon>Thalassiosirales</taxon>
        <taxon>Thalassiosiraceae</taxon>
        <taxon>Thalassiosira</taxon>
    </lineage>
</organism>
<feature type="region of interest" description="Disordered" evidence="1">
    <location>
        <begin position="517"/>
        <end position="566"/>
    </location>
</feature>
<keyword evidence="3" id="KW-1185">Reference proteome</keyword>
<dbReference type="Proteomes" id="UP000266841">
    <property type="component" value="Unassembled WGS sequence"/>
</dbReference>
<feature type="compositionally biased region" description="Polar residues" evidence="1">
    <location>
        <begin position="193"/>
        <end position="203"/>
    </location>
</feature>